<evidence type="ECO:0000313" key="3">
    <source>
        <dbReference type="Proteomes" id="UP000823388"/>
    </source>
</evidence>
<keyword evidence="3" id="KW-1185">Reference proteome</keyword>
<dbReference type="AlphaFoldDB" id="A0A8T0NZT2"/>
<evidence type="ECO:0000313" key="2">
    <source>
        <dbReference type="EMBL" id="KAG2555197.1"/>
    </source>
</evidence>
<sequence length="243" mass="27077">MGLSNRQKHAHVQRPITASIKIQGTRRTGWPVDSRGEREGFERSSSHLTNSPVQRGFHSLTSRWCASIILSNLRLANSNFWTPSQPMRCCMLELPLPATIVSTKQFERQAFAFLFPNRKRVSAGWCSGRNGGRNDCHTTPHHDGAGRPEARVGVDAPVRGRFQNFRGCLFVSRRRSASGGRSLLDSNVWVPGEAGMETRRISRPGIHCRSFSSSVEQQKLSDVPNALCVNNNIDAYGCQFSPK</sequence>
<feature type="region of interest" description="Disordered" evidence="1">
    <location>
        <begin position="24"/>
        <end position="49"/>
    </location>
</feature>
<dbReference type="Proteomes" id="UP000823388">
    <property type="component" value="Chromosome 9K"/>
</dbReference>
<protein>
    <submittedName>
        <fullName evidence="2">Uncharacterized protein</fullName>
    </submittedName>
</protein>
<evidence type="ECO:0000256" key="1">
    <source>
        <dbReference type="SAM" id="MobiDB-lite"/>
    </source>
</evidence>
<name>A0A8T0NZT2_PANVG</name>
<feature type="compositionally biased region" description="Basic and acidic residues" evidence="1">
    <location>
        <begin position="34"/>
        <end position="45"/>
    </location>
</feature>
<proteinExistence type="predicted"/>
<comment type="caution">
    <text evidence="2">The sequence shown here is derived from an EMBL/GenBank/DDBJ whole genome shotgun (WGS) entry which is preliminary data.</text>
</comment>
<organism evidence="2 3">
    <name type="scientific">Panicum virgatum</name>
    <name type="common">Blackwell switchgrass</name>
    <dbReference type="NCBI Taxonomy" id="38727"/>
    <lineage>
        <taxon>Eukaryota</taxon>
        <taxon>Viridiplantae</taxon>
        <taxon>Streptophyta</taxon>
        <taxon>Embryophyta</taxon>
        <taxon>Tracheophyta</taxon>
        <taxon>Spermatophyta</taxon>
        <taxon>Magnoliopsida</taxon>
        <taxon>Liliopsida</taxon>
        <taxon>Poales</taxon>
        <taxon>Poaceae</taxon>
        <taxon>PACMAD clade</taxon>
        <taxon>Panicoideae</taxon>
        <taxon>Panicodae</taxon>
        <taxon>Paniceae</taxon>
        <taxon>Panicinae</taxon>
        <taxon>Panicum</taxon>
        <taxon>Panicum sect. Hiantes</taxon>
    </lineage>
</organism>
<reference evidence="2" key="1">
    <citation type="submission" date="2020-05" db="EMBL/GenBank/DDBJ databases">
        <title>WGS assembly of Panicum virgatum.</title>
        <authorList>
            <person name="Lovell J.T."/>
            <person name="Jenkins J."/>
            <person name="Shu S."/>
            <person name="Juenger T.E."/>
            <person name="Schmutz J."/>
        </authorList>
    </citation>
    <scope>NUCLEOTIDE SEQUENCE</scope>
    <source>
        <strain evidence="2">AP13</strain>
    </source>
</reference>
<gene>
    <name evidence="2" type="ORF">PVAP13_9KG562700</name>
</gene>
<dbReference type="EMBL" id="CM029053">
    <property type="protein sequence ID" value="KAG2555197.1"/>
    <property type="molecule type" value="Genomic_DNA"/>
</dbReference>
<accession>A0A8T0NZT2</accession>